<organism evidence="2 3">
    <name type="scientific">Pisum sativum</name>
    <name type="common">Garden pea</name>
    <name type="synonym">Lathyrus oleraceus</name>
    <dbReference type="NCBI Taxonomy" id="3888"/>
    <lineage>
        <taxon>Eukaryota</taxon>
        <taxon>Viridiplantae</taxon>
        <taxon>Streptophyta</taxon>
        <taxon>Embryophyta</taxon>
        <taxon>Tracheophyta</taxon>
        <taxon>Spermatophyta</taxon>
        <taxon>Magnoliopsida</taxon>
        <taxon>eudicotyledons</taxon>
        <taxon>Gunneridae</taxon>
        <taxon>Pentapetalae</taxon>
        <taxon>rosids</taxon>
        <taxon>fabids</taxon>
        <taxon>Fabales</taxon>
        <taxon>Fabaceae</taxon>
        <taxon>Papilionoideae</taxon>
        <taxon>50 kb inversion clade</taxon>
        <taxon>NPAAA clade</taxon>
        <taxon>Hologalegina</taxon>
        <taxon>IRL clade</taxon>
        <taxon>Fabeae</taxon>
        <taxon>Lathyrus</taxon>
    </lineage>
</organism>
<protein>
    <submittedName>
        <fullName evidence="2">Uncharacterized protein</fullName>
    </submittedName>
</protein>
<evidence type="ECO:0000313" key="3">
    <source>
        <dbReference type="Proteomes" id="UP001058974"/>
    </source>
</evidence>
<name>A0A9D4VU55_PEA</name>
<feature type="compositionally biased region" description="Basic and acidic residues" evidence="1">
    <location>
        <begin position="139"/>
        <end position="152"/>
    </location>
</feature>
<comment type="caution">
    <text evidence="2">The sequence shown here is derived from an EMBL/GenBank/DDBJ whole genome shotgun (WGS) entry which is preliminary data.</text>
</comment>
<keyword evidence="3" id="KW-1185">Reference proteome</keyword>
<accession>A0A9D4VU55</accession>
<sequence length="179" mass="20029">MILAWLQRSCSPLVHNSVVFFHTATVSWKDLHDHFDQGDMFRIVDLHKDIYVEEIFITEVMVDNVDMEQYNRLMELLQQSKSQASSYAYANTVMDYNTNSLTFNIIPLTSFGEGIRVATARKQSLEALIASLEQAEGENIEHAKEAEVHTSSERSANNDETSGNSVSDADEAASSSSSD</sequence>
<dbReference type="Proteomes" id="UP001058974">
    <property type="component" value="Chromosome 7"/>
</dbReference>
<gene>
    <name evidence="2" type="ORF">KIW84_075162</name>
</gene>
<proteinExistence type="predicted"/>
<evidence type="ECO:0000313" key="2">
    <source>
        <dbReference type="EMBL" id="KAI5389757.1"/>
    </source>
</evidence>
<feature type="region of interest" description="Disordered" evidence="1">
    <location>
        <begin position="138"/>
        <end position="179"/>
    </location>
</feature>
<dbReference type="AlphaFoldDB" id="A0A9D4VU55"/>
<reference evidence="2 3" key="1">
    <citation type="journal article" date="2022" name="Nat. Genet.">
        <title>Improved pea reference genome and pan-genome highlight genomic features and evolutionary characteristics.</title>
        <authorList>
            <person name="Yang T."/>
            <person name="Liu R."/>
            <person name="Luo Y."/>
            <person name="Hu S."/>
            <person name="Wang D."/>
            <person name="Wang C."/>
            <person name="Pandey M.K."/>
            <person name="Ge S."/>
            <person name="Xu Q."/>
            <person name="Li N."/>
            <person name="Li G."/>
            <person name="Huang Y."/>
            <person name="Saxena R.K."/>
            <person name="Ji Y."/>
            <person name="Li M."/>
            <person name="Yan X."/>
            <person name="He Y."/>
            <person name="Liu Y."/>
            <person name="Wang X."/>
            <person name="Xiang C."/>
            <person name="Varshney R.K."/>
            <person name="Ding H."/>
            <person name="Gao S."/>
            <person name="Zong X."/>
        </authorList>
    </citation>
    <scope>NUCLEOTIDE SEQUENCE [LARGE SCALE GENOMIC DNA]</scope>
    <source>
        <strain evidence="2 3">cv. Zhongwan 6</strain>
    </source>
</reference>
<dbReference type="EMBL" id="JAMSHJ010000007">
    <property type="protein sequence ID" value="KAI5389757.1"/>
    <property type="molecule type" value="Genomic_DNA"/>
</dbReference>
<feature type="compositionally biased region" description="Polar residues" evidence="1">
    <location>
        <begin position="153"/>
        <end position="164"/>
    </location>
</feature>
<dbReference type="Gramene" id="Psat07G0516200-T1">
    <property type="protein sequence ID" value="KAI5389757.1"/>
    <property type="gene ID" value="KIW84_075162"/>
</dbReference>
<evidence type="ECO:0000256" key="1">
    <source>
        <dbReference type="SAM" id="MobiDB-lite"/>
    </source>
</evidence>